<comment type="caution">
    <text evidence="2">The sequence shown here is derived from an EMBL/GenBank/DDBJ whole genome shotgun (WGS) entry which is preliminary data.</text>
</comment>
<dbReference type="OrthoDB" id="20916at2"/>
<dbReference type="GO" id="GO:0016747">
    <property type="term" value="F:acyltransferase activity, transferring groups other than amino-acyl groups"/>
    <property type="evidence" value="ECO:0007669"/>
    <property type="project" value="InterPro"/>
</dbReference>
<keyword evidence="3" id="KW-1185">Reference proteome</keyword>
<name>A0A1S1N3Q4_9GAMM</name>
<dbReference type="InterPro" id="IPR041496">
    <property type="entry name" value="YitH/HolE_GNAT"/>
</dbReference>
<dbReference type="EMBL" id="MNAN01000035">
    <property type="protein sequence ID" value="OHU94014.1"/>
    <property type="molecule type" value="Genomic_DNA"/>
</dbReference>
<organism evidence="2 3">
    <name type="scientific">Pseudoalteromonas byunsanensis</name>
    <dbReference type="NCBI Taxonomy" id="327939"/>
    <lineage>
        <taxon>Bacteria</taxon>
        <taxon>Pseudomonadati</taxon>
        <taxon>Pseudomonadota</taxon>
        <taxon>Gammaproteobacteria</taxon>
        <taxon>Alteromonadales</taxon>
        <taxon>Pseudoalteromonadaceae</taxon>
        <taxon>Pseudoalteromonas</taxon>
    </lineage>
</organism>
<dbReference type="RefSeq" id="WP_070993306.1">
    <property type="nucleotide sequence ID" value="NZ_CBCSHD010000004.1"/>
</dbReference>
<dbReference type="AlphaFoldDB" id="A0A1S1N3Q4"/>
<dbReference type="Proteomes" id="UP000180253">
    <property type="component" value="Unassembled WGS sequence"/>
</dbReference>
<evidence type="ECO:0000313" key="3">
    <source>
        <dbReference type="Proteomes" id="UP000180253"/>
    </source>
</evidence>
<dbReference type="STRING" id="327939.BIW53_17495"/>
<dbReference type="PANTHER" id="PTHR47237">
    <property type="entry name" value="SLL0310 PROTEIN"/>
    <property type="match status" value="1"/>
</dbReference>
<dbReference type="Pfam" id="PF18014">
    <property type="entry name" value="Acetyltransf_18"/>
    <property type="match status" value="1"/>
</dbReference>
<dbReference type="Gene3D" id="3.40.630.30">
    <property type="match status" value="1"/>
</dbReference>
<feature type="domain" description="N-acetyltransferase" evidence="1">
    <location>
        <begin position="140"/>
        <end position="270"/>
    </location>
</feature>
<dbReference type="Gene3D" id="3.40.630.90">
    <property type="match status" value="1"/>
</dbReference>
<dbReference type="PANTHER" id="PTHR47237:SF1">
    <property type="entry name" value="SLL0310 PROTEIN"/>
    <property type="match status" value="1"/>
</dbReference>
<proteinExistence type="predicted"/>
<evidence type="ECO:0000259" key="1">
    <source>
        <dbReference type="PROSITE" id="PS51186"/>
    </source>
</evidence>
<gene>
    <name evidence="2" type="ORF">BIW53_17495</name>
</gene>
<protein>
    <submittedName>
        <fullName evidence="2">GNAT family N-acetyltransferase</fullName>
    </submittedName>
</protein>
<sequence>MKNKPFTIKTMTPSELDIVVDWAAKEGWNPGLSDAKCYYLADPNGFLMGYLGDEPIASISVVKYNDTFGFLGFYIVKPQYRGLGYGWQIWQAGLQYLHGCNIALDGVVAQQGNYKKTGFKLAYRNIRFAGSGGGTVPELSHIVPINTVPLAMLFNYEQEFFPANRNNFLSEWVNQPNSHALAVIEAGQIEGYGVIRPCQNGYKIGPLFANTVQQAQQLFQALRAKTLPCDTVFLDVPEVNDAAVTLAKRHGMLPTFETARMYTIETPNLPLDRIYGVTSFEIG</sequence>
<dbReference type="InterPro" id="IPR016181">
    <property type="entry name" value="Acyl_CoA_acyltransferase"/>
</dbReference>
<feature type="domain" description="N-acetyltransferase" evidence="1">
    <location>
        <begin position="6"/>
        <end position="149"/>
    </location>
</feature>
<accession>A0A1S1N3Q4</accession>
<evidence type="ECO:0000313" key="2">
    <source>
        <dbReference type="EMBL" id="OHU94014.1"/>
    </source>
</evidence>
<dbReference type="InterPro" id="IPR000182">
    <property type="entry name" value="GNAT_dom"/>
</dbReference>
<reference evidence="2 3" key="1">
    <citation type="submission" date="2016-10" db="EMBL/GenBank/DDBJ databases">
        <title>Pseudoalteromonas amylolytica sp. nov., isolated from the surface seawater.</title>
        <authorList>
            <person name="Wu Y.-H."/>
            <person name="Cheng H."/>
            <person name="Jin X.-B."/>
            <person name="Wang C.-S."/>
            <person name="Xu X.-W."/>
        </authorList>
    </citation>
    <scope>NUCLEOTIDE SEQUENCE [LARGE SCALE GENOMIC DNA]</scope>
    <source>
        <strain evidence="2 3">JCM 12483</strain>
    </source>
</reference>
<keyword evidence="2" id="KW-0808">Transferase</keyword>
<dbReference type="InterPro" id="IPR052729">
    <property type="entry name" value="Acyl/Acetyltrans_Enzymes"/>
</dbReference>
<dbReference type="SUPFAM" id="SSF55729">
    <property type="entry name" value="Acyl-CoA N-acyltransferases (Nat)"/>
    <property type="match status" value="1"/>
</dbReference>
<dbReference type="PROSITE" id="PS51186">
    <property type="entry name" value="GNAT"/>
    <property type="match status" value="2"/>
</dbReference>
<dbReference type="Pfam" id="PF00583">
    <property type="entry name" value="Acetyltransf_1"/>
    <property type="match status" value="1"/>
</dbReference>
<dbReference type="CDD" id="cd04301">
    <property type="entry name" value="NAT_SF"/>
    <property type="match status" value="1"/>
</dbReference>